<dbReference type="AlphaFoldDB" id="A0A0E9R6N9"/>
<protein>
    <submittedName>
        <fullName evidence="1">Uncharacterized protein</fullName>
    </submittedName>
</protein>
<sequence>MLQSPQTICIPIRYFPTPANQNITFTHKIDIFFTKNLFQFSPHIFYGIQVRTL</sequence>
<organism evidence="1">
    <name type="scientific">Anguilla anguilla</name>
    <name type="common">European freshwater eel</name>
    <name type="synonym">Muraena anguilla</name>
    <dbReference type="NCBI Taxonomy" id="7936"/>
    <lineage>
        <taxon>Eukaryota</taxon>
        <taxon>Metazoa</taxon>
        <taxon>Chordata</taxon>
        <taxon>Craniata</taxon>
        <taxon>Vertebrata</taxon>
        <taxon>Euteleostomi</taxon>
        <taxon>Actinopterygii</taxon>
        <taxon>Neopterygii</taxon>
        <taxon>Teleostei</taxon>
        <taxon>Anguilliformes</taxon>
        <taxon>Anguillidae</taxon>
        <taxon>Anguilla</taxon>
    </lineage>
</organism>
<accession>A0A0E9R6N9</accession>
<reference evidence="1" key="1">
    <citation type="submission" date="2014-11" db="EMBL/GenBank/DDBJ databases">
        <authorList>
            <person name="Amaro Gonzalez C."/>
        </authorList>
    </citation>
    <scope>NUCLEOTIDE SEQUENCE</scope>
</reference>
<evidence type="ECO:0000313" key="1">
    <source>
        <dbReference type="EMBL" id="JAH24759.1"/>
    </source>
</evidence>
<dbReference type="EMBL" id="GBXM01083818">
    <property type="protein sequence ID" value="JAH24759.1"/>
    <property type="molecule type" value="Transcribed_RNA"/>
</dbReference>
<name>A0A0E9R6N9_ANGAN</name>
<reference evidence="1" key="2">
    <citation type="journal article" date="2015" name="Fish Shellfish Immunol.">
        <title>Early steps in the European eel (Anguilla anguilla)-Vibrio vulnificus interaction in the gills: Role of the RtxA13 toxin.</title>
        <authorList>
            <person name="Callol A."/>
            <person name="Pajuelo D."/>
            <person name="Ebbesson L."/>
            <person name="Teles M."/>
            <person name="MacKenzie S."/>
            <person name="Amaro C."/>
        </authorList>
    </citation>
    <scope>NUCLEOTIDE SEQUENCE</scope>
</reference>
<proteinExistence type="predicted"/>